<evidence type="ECO:0000256" key="10">
    <source>
        <dbReference type="ARBA" id="ARBA00034074"/>
    </source>
</evidence>
<evidence type="ECO:0000256" key="1">
    <source>
        <dbReference type="ARBA" id="ARBA00004191"/>
    </source>
</evidence>
<evidence type="ECO:0000256" key="12">
    <source>
        <dbReference type="RuleBase" id="RU361169"/>
    </source>
</evidence>
<dbReference type="EnsemblPlants" id="AES65997">
    <property type="protein sequence ID" value="AES65997"/>
    <property type="gene ID" value="MTR_2g060350"/>
</dbReference>
<dbReference type="Proteomes" id="UP000002051">
    <property type="component" value="Chromosome 2"/>
</dbReference>
<keyword evidence="6 13" id="KW-0732">Signal</keyword>
<dbReference type="SUPFAM" id="SSF51126">
    <property type="entry name" value="Pectin lyase-like"/>
    <property type="match status" value="1"/>
</dbReference>
<evidence type="ECO:0000256" key="4">
    <source>
        <dbReference type="ARBA" id="ARBA00022512"/>
    </source>
</evidence>
<evidence type="ECO:0000313" key="15">
    <source>
        <dbReference type="EMBL" id="RHN60032.1"/>
    </source>
</evidence>
<comment type="subcellular location">
    <subcellularLocation>
        <location evidence="1">Secreted</location>
        <location evidence="1">Cell wall</location>
    </subcellularLocation>
</comment>
<evidence type="ECO:0000256" key="6">
    <source>
        <dbReference type="ARBA" id="ARBA00022729"/>
    </source>
</evidence>
<dbReference type="FunFam" id="2.160.20.10:FF:000028">
    <property type="entry name" value="Polygalacturonase QRT2"/>
    <property type="match status" value="1"/>
</dbReference>
<dbReference type="EMBL" id="PSQE01000004">
    <property type="protein sequence ID" value="RHN60032.1"/>
    <property type="molecule type" value="Genomic_DNA"/>
</dbReference>
<keyword evidence="5" id="KW-0964">Secreted</keyword>
<comment type="catalytic activity">
    <reaction evidence="10">
        <text>(1,4-alpha-D-galacturonosyl)n+m + H2O = (1,4-alpha-D-galacturonosyl)n + (1,4-alpha-D-galacturonosyl)m.</text>
        <dbReference type="EC" id="3.2.1.15"/>
    </reaction>
</comment>
<dbReference type="AlphaFoldDB" id="G7IGR9"/>
<dbReference type="Proteomes" id="UP000265566">
    <property type="component" value="Chromosome 4"/>
</dbReference>
<reference evidence="14 17" key="2">
    <citation type="journal article" date="2014" name="BMC Genomics">
        <title>An improved genome release (version Mt4.0) for the model legume Medicago truncatula.</title>
        <authorList>
            <person name="Tang H."/>
            <person name="Krishnakumar V."/>
            <person name="Bidwell S."/>
            <person name="Rosen B."/>
            <person name="Chan A."/>
            <person name="Zhou S."/>
            <person name="Gentzbittel L."/>
            <person name="Childs K.L."/>
            <person name="Yandell M."/>
            <person name="Gundlach H."/>
            <person name="Mayer K.F."/>
            <person name="Schwartz D.C."/>
            <person name="Town C.D."/>
        </authorList>
    </citation>
    <scope>GENOME REANNOTATION</scope>
    <source>
        <strain evidence="16 17">cv. Jemalong A17</strain>
    </source>
</reference>
<organism evidence="14 17">
    <name type="scientific">Medicago truncatula</name>
    <name type="common">Barrel medic</name>
    <name type="synonym">Medicago tribuloides</name>
    <dbReference type="NCBI Taxonomy" id="3880"/>
    <lineage>
        <taxon>Eukaryota</taxon>
        <taxon>Viridiplantae</taxon>
        <taxon>Streptophyta</taxon>
        <taxon>Embryophyta</taxon>
        <taxon>Tracheophyta</taxon>
        <taxon>Spermatophyta</taxon>
        <taxon>Magnoliopsida</taxon>
        <taxon>eudicotyledons</taxon>
        <taxon>Gunneridae</taxon>
        <taxon>Pentapetalae</taxon>
        <taxon>rosids</taxon>
        <taxon>fabids</taxon>
        <taxon>Fabales</taxon>
        <taxon>Fabaceae</taxon>
        <taxon>Papilionoideae</taxon>
        <taxon>50 kb inversion clade</taxon>
        <taxon>NPAAA clade</taxon>
        <taxon>Hologalegina</taxon>
        <taxon>IRL clade</taxon>
        <taxon>Trifolieae</taxon>
        <taxon>Medicago</taxon>
    </lineage>
</organism>
<dbReference type="InterPro" id="IPR000743">
    <property type="entry name" value="Glyco_hydro_28"/>
</dbReference>
<keyword evidence="8 12" id="KW-0326">Glycosidase</keyword>
<dbReference type="EC" id="3.2.1.15" evidence="3"/>
<evidence type="ECO:0000256" key="9">
    <source>
        <dbReference type="ARBA" id="ARBA00023316"/>
    </source>
</evidence>
<dbReference type="OMA" id="NCLIRTG"/>
<protein>
    <recommendedName>
        <fullName evidence="3">endo-polygalacturonase</fullName>
        <ecNumber evidence="3">3.2.1.15</ecNumber>
    </recommendedName>
</protein>
<dbReference type="eggNOG" id="ENOG502QRJW">
    <property type="taxonomic scope" value="Eukaryota"/>
</dbReference>
<dbReference type="PROSITE" id="PS00502">
    <property type="entry name" value="POLYGALACTURONASE"/>
    <property type="match status" value="1"/>
</dbReference>
<dbReference type="PANTHER" id="PTHR31375">
    <property type="match status" value="1"/>
</dbReference>
<feature type="active site" evidence="11">
    <location>
        <position position="292"/>
    </location>
</feature>
<evidence type="ECO:0000256" key="2">
    <source>
        <dbReference type="ARBA" id="ARBA00008834"/>
    </source>
</evidence>
<feature type="chain" id="PRO_5014572199" description="endo-polygalacturonase" evidence="13">
    <location>
        <begin position="24"/>
        <end position="444"/>
    </location>
</feature>
<keyword evidence="4" id="KW-0134">Cell wall</keyword>
<evidence type="ECO:0000256" key="11">
    <source>
        <dbReference type="PROSITE-ProRule" id="PRU10052"/>
    </source>
</evidence>
<reference evidence="16" key="3">
    <citation type="submission" date="2015-04" db="UniProtKB">
        <authorList>
            <consortium name="EnsemblPlants"/>
        </authorList>
    </citation>
    <scope>IDENTIFICATION</scope>
    <source>
        <strain evidence="16">cv. Jemalong A17</strain>
    </source>
</reference>
<reference evidence="14 17" key="1">
    <citation type="journal article" date="2011" name="Nature">
        <title>The Medicago genome provides insight into the evolution of rhizobial symbioses.</title>
        <authorList>
            <person name="Young N.D."/>
            <person name="Debelle F."/>
            <person name="Oldroyd G.E."/>
            <person name="Geurts R."/>
            <person name="Cannon S.B."/>
            <person name="Udvardi M.K."/>
            <person name="Benedito V.A."/>
            <person name="Mayer K.F."/>
            <person name="Gouzy J."/>
            <person name="Schoof H."/>
            <person name="Van de Peer Y."/>
            <person name="Proost S."/>
            <person name="Cook D.R."/>
            <person name="Meyers B.C."/>
            <person name="Spannagl M."/>
            <person name="Cheung F."/>
            <person name="De Mita S."/>
            <person name="Krishnakumar V."/>
            <person name="Gundlach H."/>
            <person name="Zhou S."/>
            <person name="Mudge J."/>
            <person name="Bharti A.K."/>
            <person name="Murray J.D."/>
            <person name="Naoumkina M.A."/>
            <person name="Rosen B."/>
            <person name="Silverstein K.A."/>
            <person name="Tang H."/>
            <person name="Rombauts S."/>
            <person name="Zhao P.X."/>
            <person name="Zhou P."/>
            <person name="Barbe V."/>
            <person name="Bardou P."/>
            <person name="Bechner M."/>
            <person name="Bellec A."/>
            <person name="Berger A."/>
            <person name="Berges H."/>
            <person name="Bidwell S."/>
            <person name="Bisseling T."/>
            <person name="Choisne N."/>
            <person name="Couloux A."/>
            <person name="Denny R."/>
            <person name="Deshpande S."/>
            <person name="Dai X."/>
            <person name="Doyle J.J."/>
            <person name="Dudez A.M."/>
            <person name="Farmer A.D."/>
            <person name="Fouteau S."/>
            <person name="Franken C."/>
            <person name="Gibelin C."/>
            <person name="Gish J."/>
            <person name="Goldstein S."/>
            <person name="Gonzalez A.J."/>
            <person name="Green P.J."/>
            <person name="Hallab A."/>
            <person name="Hartog M."/>
            <person name="Hua A."/>
            <person name="Humphray S.J."/>
            <person name="Jeong D.H."/>
            <person name="Jing Y."/>
            <person name="Jocker A."/>
            <person name="Kenton S.M."/>
            <person name="Kim D.J."/>
            <person name="Klee K."/>
            <person name="Lai H."/>
            <person name="Lang C."/>
            <person name="Lin S."/>
            <person name="Macmil S.L."/>
            <person name="Magdelenat G."/>
            <person name="Matthews L."/>
            <person name="McCorrison J."/>
            <person name="Monaghan E.L."/>
            <person name="Mun J.H."/>
            <person name="Najar F.Z."/>
            <person name="Nicholson C."/>
            <person name="Noirot C."/>
            <person name="O'Bleness M."/>
            <person name="Paule C.R."/>
            <person name="Poulain J."/>
            <person name="Prion F."/>
            <person name="Qin B."/>
            <person name="Qu C."/>
            <person name="Retzel E.F."/>
            <person name="Riddle C."/>
            <person name="Sallet E."/>
            <person name="Samain S."/>
            <person name="Samson N."/>
            <person name="Sanders I."/>
            <person name="Saurat O."/>
            <person name="Scarpelli C."/>
            <person name="Schiex T."/>
            <person name="Segurens B."/>
            <person name="Severin A.J."/>
            <person name="Sherrier D.J."/>
            <person name="Shi R."/>
            <person name="Sims S."/>
            <person name="Singer S.R."/>
            <person name="Sinharoy S."/>
            <person name="Sterck L."/>
            <person name="Viollet A."/>
            <person name="Wang B.B."/>
            <person name="Wang K."/>
            <person name="Wang M."/>
            <person name="Wang X."/>
            <person name="Warfsmann J."/>
            <person name="Weissenbach J."/>
            <person name="White D.D."/>
            <person name="White J.D."/>
            <person name="Wiley G.B."/>
            <person name="Wincker P."/>
            <person name="Xing Y."/>
            <person name="Yang L."/>
            <person name="Yao Z."/>
            <person name="Ying F."/>
            <person name="Zhai J."/>
            <person name="Zhou L."/>
            <person name="Zuber A."/>
            <person name="Denarie J."/>
            <person name="Dixon R.A."/>
            <person name="May G.D."/>
            <person name="Schwartz D.C."/>
            <person name="Rogers J."/>
            <person name="Quetier F."/>
            <person name="Town C.D."/>
            <person name="Roe B.A."/>
        </authorList>
    </citation>
    <scope>NUCLEOTIDE SEQUENCE [LARGE SCALE GENOMIC DNA]</scope>
    <source>
        <strain evidence="14">A17</strain>
        <strain evidence="16 17">cv. Jemalong A17</strain>
    </source>
</reference>
<dbReference type="OrthoDB" id="187139at2759"/>
<evidence type="ECO:0000313" key="17">
    <source>
        <dbReference type="Proteomes" id="UP000002051"/>
    </source>
</evidence>
<comment type="similarity">
    <text evidence="2 12">Belongs to the glycosyl hydrolase 28 family.</text>
</comment>
<evidence type="ECO:0000256" key="3">
    <source>
        <dbReference type="ARBA" id="ARBA00012736"/>
    </source>
</evidence>
<keyword evidence="7 12" id="KW-0378">Hydrolase</keyword>
<keyword evidence="9" id="KW-0961">Cell wall biogenesis/degradation</keyword>
<proteinExistence type="inferred from homology"/>
<evidence type="ECO:0000256" key="7">
    <source>
        <dbReference type="ARBA" id="ARBA00022801"/>
    </source>
</evidence>
<dbReference type="Gene3D" id="2.160.20.10">
    <property type="entry name" value="Single-stranded right-handed beta-helix, Pectin lyase-like"/>
    <property type="match status" value="1"/>
</dbReference>
<dbReference type="PaxDb" id="3880-AES65997"/>
<dbReference type="Pfam" id="PF00295">
    <property type="entry name" value="Glyco_hydro_28"/>
    <property type="match status" value="1"/>
</dbReference>
<dbReference type="GO" id="GO:0004650">
    <property type="term" value="F:polygalacturonase activity"/>
    <property type="evidence" value="ECO:0007669"/>
    <property type="project" value="UniProtKB-EC"/>
</dbReference>
<dbReference type="GO" id="GO:0009901">
    <property type="term" value="P:anther dehiscence"/>
    <property type="evidence" value="ECO:0000318"/>
    <property type="project" value="GO_Central"/>
</dbReference>
<feature type="signal peptide" evidence="13">
    <location>
        <begin position="1"/>
        <end position="23"/>
    </location>
</feature>
<sequence>MYQEKTIITLLMIFLASLFICNGSYIVEPHHQANVERYYHVHDGRLIKTKHQHFGHITRTNRDTLFSSKSQGMVSVDDFGARADGRDDWEAFKKAWNEACSKGYVLVVPKNRIYRLKPITFSGPCQPNTAFMLYGTIEAWSQMSAYEEDRQHWIVFDSVSNFKVDGGGTFNGNGKKWWENSCKYSNNNLPCNDEPRPTAVTFYDCKNLKVKNLRFKDSQQMHVVFERCFNVFVSNLIVRAPEDSPNTDGIHVAETQNIDIINCDIGTGDDCISIVSGSKNVRAIDITCGPGHGISIGSLGADNSEAEVSNVVVNRAALTGTTNGVRIKTWQGGSGYARNIKFMNIKMQNVTNPVIIDQYYCDQTEPCQERNKAVQLSQVLYQNIRGTSASEIAIKFNCSRSVPCREIYLQDVILEPEGGGGTTATCENVRYVNRGKFYPQCSPQ</sequence>
<reference evidence="15" key="4">
    <citation type="journal article" date="2018" name="Nat. Plants">
        <title>Whole-genome landscape of Medicago truncatula symbiotic genes.</title>
        <authorList>
            <person name="Pecrix Y."/>
            <person name="Gamas P."/>
            <person name="Carrere S."/>
        </authorList>
    </citation>
    <scope>NUCLEOTIDE SEQUENCE</scope>
    <source>
        <tissue evidence="15">Leaves</tissue>
    </source>
</reference>
<gene>
    <name evidence="16" type="primary">11444474</name>
    <name evidence="14" type="ordered locus">MTR_2g060350</name>
    <name evidence="15" type="ORF">MtrunA17_Chr4g0020771</name>
</gene>
<evidence type="ECO:0000256" key="8">
    <source>
        <dbReference type="ARBA" id="ARBA00023295"/>
    </source>
</evidence>
<dbReference type="GO" id="GO:0045490">
    <property type="term" value="P:pectin catabolic process"/>
    <property type="evidence" value="ECO:0000318"/>
    <property type="project" value="GO_Central"/>
</dbReference>
<keyword evidence="17" id="KW-1185">Reference proteome</keyword>
<dbReference type="KEGG" id="mtr:11444474"/>
<dbReference type="STRING" id="3880.G7IGR9"/>
<dbReference type="GO" id="GO:0009830">
    <property type="term" value="P:cell wall modification involved in abscission"/>
    <property type="evidence" value="ECO:0007669"/>
    <property type="project" value="UniProtKB-ARBA"/>
</dbReference>
<accession>G7IGR9</accession>
<dbReference type="EMBL" id="CM001218">
    <property type="protein sequence ID" value="AES65997.1"/>
    <property type="molecule type" value="Genomic_DNA"/>
</dbReference>
<dbReference type="HOGENOM" id="CLU_016031_2_3_1"/>
<dbReference type="Gramene" id="rna22227">
    <property type="protein sequence ID" value="RHN60032.1"/>
    <property type="gene ID" value="gene22227"/>
</dbReference>
<evidence type="ECO:0000256" key="5">
    <source>
        <dbReference type="ARBA" id="ARBA00022525"/>
    </source>
</evidence>
<dbReference type="InterPro" id="IPR012334">
    <property type="entry name" value="Pectin_lyas_fold"/>
</dbReference>
<evidence type="ECO:0000313" key="16">
    <source>
        <dbReference type="EnsemblPlants" id="AES65997"/>
    </source>
</evidence>
<dbReference type="InterPro" id="IPR011050">
    <property type="entry name" value="Pectin_lyase_fold/virulence"/>
</dbReference>
<dbReference type="GO" id="GO:0010047">
    <property type="term" value="P:fruit dehiscence"/>
    <property type="evidence" value="ECO:0000318"/>
    <property type="project" value="GO_Central"/>
</dbReference>
<evidence type="ECO:0000256" key="13">
    <source>
        <dbReference type="SAM" id="SignalP"/>
    </source>
</evidence>
<evidence type="ECO:0000313" key="14">
    <source>
        <dbReference type="EMBL" id="AES65997.1"/>
    </source>
</evidence>
<name>G7IGR9_MEDTR</name>